<dbReference type="PANTHER" id="PTHR46284:SF1">
    <property type="entry name" value="PROTEIN KINESIN LIGHT CHAIN-RELATED 2"/>
    <property type="match status" value="1"/>
</dbReference>
<protein>
    <submittedName>
        <fullName evidence="1">Uncharacterized protein</fullName>
    </submittedName>
</protein>
<dbReference type="InterPro" id="IPR011990">
    <property type="entry name" value="TPR-like_helical_dom_sf"/>
</dbReference>
<name>A0A5N6Q0T6_9ASTR</name>
<evidence type="ECO:0000313" key="1">
    <source>
        <dbReference type="EMBL" id="KAD7477747.1"/>
    </source>
</evidence>
<dbReference type="Gene3D" id="1.25.40.10">
    <property type="entry name" value="Tetratricopeptide repeat domain"/>
    <property type="match status" value="1"/>
</dbReference>
<accession>A0A5N6Q0T6</accession>
<proteinExistence type="predicted"/>
<dbReference type="EMBL" id="SZYD01000001">
    <property type="protein sequence ID" value="KAD7477747.1"/>
    <property type="molecule type" value="Genomic_DNA"/>
</dbReference>
<keyword evidence="2" id="KW-1185">Reference proteome</keyword>
<gene>
    <name evidence="1" type="ORF">E3N88_00883</name>
</gene>
<dbReference type="OrthoDB" id="626167at2759"/>
<dbReference type="Proteomes" id="UP000326396">
    <property type="component" value="Linkage Group LG1"/>
</dbReference>
<dbReference type="PANTHER" id="PTHR46284">
    <property type="entry name" value="PROTEIN KINESIN LIGHT CHAIN-RELATED 3"/>
    <property type="match status" value="1"/>
</dbReference>
<organism evidence="1 2">
    <name type="scientific">Mikania micrantha</name>
    <name type="common">bitter vine</name>
    <dbReference type="NCBI Taxonomy" id="192012"/>
    <lineage>
        <taxon>Eukaryota</taxon>
        <taxon>Viridiplantae</taxon>
        <taxon>Streptophyta</taxon>
        <taxon>Embryophyta</taxon>
        <taxon>Tracheophyta</taxon>
        <taxon>Spermatophyta</taxon>
        <taxon>Magnoliopsida</taxon>
        <taxon>eudicotyledons</taxon>
        <taxon>Gunneridae</taxon>
        <taxon>Pentapetalae</taxon>
        <taxon>asterids</taxon>
        <taxon>campanulids</taxon>
        <taxon>Asterales</taxon>
        <taxon>Asteraceae</taxon>
        <taxon>Asteroideae</taxon>
        <taxon>Heliantheae alliance</taxon>
        <taxon>Eupatorieae</taxon>
        <taxon>Mikania</taxon>
    </lineage>
</organism>
<sequence>MEKRFLSRFMRLVCDAKGEYEAALEHYVLASITMSTAGQDSDVAAIDGKKSALFGNILNQMGLACVQIDLLDEAAECFEEAKGVLEVEYGPHHPDKLGVYINLAS</sequence>
<dbReference type="AlphaFoldDB" id="A0A5N6Q0T6"/>
<evidence type="ECO:0000313" key="2">
    <source>
        <dbReference type="Proteomes" id="UP000326396"/>
    </source>
</evidence>
<reference evidence="1 2" key="1">
    <citation type="submission" date="2019-05" db="EMBL/GenBank/DDBJ databases">
        <title>Mikania micrantha, genome provides insights into the molecular mechanism of rapid growth.</title>
        <authorList>
            <person name="Liu B."/>
        </authorList>
    </citation>
    <scope>NUCLEOTIDE SEQUENCE [LARGE SCALE GENOMIC DNA]</scope>
    <source>
        <strain evidence="1">NLD-2019</strain>
        <tissue evidence="1">Leaf</tissue>
    </source>
</reference>
<comment type="caution">
    <text evidence="1">The sequence shown here is derived from an EMBL/GenBank/DDBJ whole genome shotgun (WGS) entry which is preliminary data.</text>
</comment>